<dbReference type="OrthoDB" id="5592286at2"/>
<dbReference type="RefSeq" id="WP_045972871.1">
    <property type="nucleotide sequence ID" value="NZ_CAWMED010000001.1"/>
</dbReference>
<dbReference type="EMBL" id="FO704550">
    <property type="protein sequence ID" value="CDG19255.1"/>
    <property type="molecule type" value="Genomic_DNA"/>
</dbReference>
<dbReference type="STRING" id="351671.XDD1_3565"/>
<dbReference type="Proteomes" id="UP000032721">
    <property type="component" value="Chromosome"/>
</dbReference>
<keyword evidence="1" id="KW-0812">Transmembrane</keyword>
<evidence type="ECO:0000313" key="4">
    <source>
        <dbReference type="Proteomes" id="UP000032721"/>
    </source>
</evidence>
<reference evidence="3 5" key="2">
    <citation type="submission" date="2019-07" db="EMBL/GenBank/DDBJ databases">
        <title>Genomic Encyclopedia of Type Strains, Phase I: the one thousand microbial genomes (KMG-I) project.</title>
        <authorList>
            <person name="Kyrpides N."/>
        </authorList>
    </citation>
    <scope>NUCLEOTIDE SEQUENCE [LARGE SCALE GENOMIC DNA]</scope>
    <source>
        <strain evidence="3 5">DSM 17909</strain>
    </source>
</reference>
<organism evidence="2 4">
    <name type="scientific">Xenorhabdus doucetiae</name>
    <dbReference type="NCBI Taxonomy" id="351671"/>
    <lineage>
        <taxon>Bacteria</taxon>
        <taxon>Pseudomonadati</taxon>
        <taxon>Pseudomonadota</taxon>
        <taxon>Gammaproteobacteria</taxon>
        <taxon>Enterobacterales</taxon>
        <taxon>Morganellaceae</taxon>
        <taxon>Xenorhabdus</taxon>
    </lineage>
</organism>
<protein>
    <submittedName>
        <fullName evidence="2">Uncharacterized protein</fullName>
    </submittedName>
</protein>
<dbReference type="KEGG" id="xdo:XDD1_3565"/>
<keyword evidence="5" id="KW-1185">Reference proteome</keyword>
<reference evidence="2 4" key="1">
    <citation type="submission" date="2013-07" db="EMBL/GenBank/DDBJ databases">
        <authorList>
            <person name="Genoscope - CEA"/>
        </authorList>
    </citation>
    <scope>NUCLEOTIDE SEQUENCE [LARGE SCALE GENOMIC DNA]</scope>
    <source>
        <strain evidence="2">FRM16</strain>
        <strain evidence="4">FRM16 / DSM 17909</strain>
    </source>
</reference>
<gene>
    <name evidence="3" type="ORF">LY16_01466</name>
    <name evidence="2" type="ORF">XDD1_3565</name>
</gene>
<accession>A0A068QZM8</accession>
<sequence>MKVSKLLKYGVISIFFLWWFFLSHVTFLPSFLENGEREKDDYHVIFYTPLPVNPLGIWYHINYPRPYFAVLYKDNKYIGQSSPFYISNDSDMMGDNYGFPNNMDDYFYIVCCEEYNISINHKKWWSQILQYFHL</sequence>
<dbReference type="EMBL" id="VNHN01000018">
    <property type="protein sequence ID" value="TYP09207.1"/>
    <property type="molecule type" value="Genomic_DNA"/>
</dbReference>
<feature type="transmembrane region" description="Helical" evidence="1">
    <location>
        <begin position="6"/>
        <end position="28"/>
    </location>
</feature>
<proteinExistence type="predicted"/>
<dbReference type="Proteomes" id="UP000324170">
    <property type="component" value="Unassembled WGS sequence"/>
</dbReference>
<evidence type="ECO:0000313" key="3">
    <source>
        <dbReference type="EMBL" id="TYP09207.1"/>
    </source>
</evidence>
<dbReference type="InterPro" id="IPR045681">
    <property type="entry name" value="DUF6201"/>
</dbReference>
<evidence type="ECO:0000256" key="1">
    <source>
        <dbReference type="SAM" id="Phobius"/>
    </source>
</evidence>
<evidence type="ECO:0000313" key="5">
    <source>
        <dbReference type="Proteomes" id="UP000324170"/>
    </source>
</evidence>
<keyword evidence="1" id="KW-1133">Transmembrane helix</keyword>
<evidence type="ECO:0000313" key="2">
    <source>
        <dbReference type="EMBL" id="CDG19255.1"/>
    </source>
</evidence>
<dbReference type="Pfam" id="PF19703">
    <property type="entry name" value="DUF6201"/>
    <property type="match status" value="1"/>
</dbReference>
<dbReference type="HOGENOM" id="CLU_1815084_0_0_6"/>
<dbReference type="AlphaFoldDB" id="A0A068QZM8"/>
<name>A0A068QZM8_9GAMM</name>
<keyword evidence="1" id="KW-0472">Membrane</keyword>